<keyword evidence="2" id="KW-0808">Transferase</keyword>
<dbReference type="OrthoDB" id="9794601at2"/>
<keyword evidence="1" id="KW-0328">Glycosyltransferase</keyword>
<dbReference type="Gene3D" id="3.40.50.11350">
    <property type="match status" value="1"/>
</dbReference>
<evidence type="ECO:0008006" key="5">
    <source>
        <dbReference type="Google" id="ProtNLM"/>
    </source>
</evidence>
<dbReference type="STRING" id="545694.TREPR_2372"/>
<protein>
    <recommendedName>
        <fullName evidence="5">Glycosyl transferase family 11</fullName>
    </recommendedName>
</protein>
<dbReference type="GO" id="GO:0005975">
    <property type="term" value="P:carbohydrate metabolic process"/>
    <property type="evidence" value="ECO:0007669"/>
    <property type="project" value="InterPro"/>
</dbReference>
<evidence type="ECO:0000256" key="1">
    <source>
        <dbReference type="ARBA" id="ARBA00022676"/>
    </source>
</evidence>
<dbReference type="AlphaFoldDB" id="F5YHK7"/>
<dbReference type="PANTHER" id="PTHR11927">
    <property type="entry name" value="GALACTOSIDE 2-L-FUCOSYLTRANSFERASE"/>
    <property type="match status" value="1"/>
</dbReference>
<dbReference type="InterPro" id="IPR002516">
    <property type="entry name" value="Glyco_trans_11"/>
</dbReference>
<gene>
    <name evidence="3" type="ordered locus">TREPR_2372</name>
</gene>
<dbReference type="eggNOG" id="ENOG502ZB0G">
    <property type="taxonomic scope" value="Bacteria"/>
</dbReference>
<evidence type="ECO:0000256" key="2">
    <source>
        <dbReference type="ARBA" id="ARBA00022679"/>
    </source>
</evidence>
<dbReference type="Proteomes" id="UP000009223">
    <property type="component" value="Chromosome"/>
</dbReference>
<dbReference type="GO" id="GO:0016020">
    <property type="term" value="C:membrane"/>
    <property type="evidence" value="ECO:0007669"/>
    <property type="project" value="InterPro"/>
</dbReference>
<dbReference type="GO" id="GO:0008107">
    <property type="term" value="F:galactoside 2-alpha-L-fucosyltransferase activity"/>
    <property type="evidence" value="ECO:0007669"/>
    <property type="project" value="InterPro"/>
</dbReference>
<sequence>MLILYKSYGDYGNRLFQNLNFECFCMEYGISYSNPTFQDICKYYVSPCTSSQPGGNSILSNRLRDMLINAKILKNVIMFDYEDANNIDVLLAYIHSYKNVYVGGWYFHVPALVKKFKDVFINKYTLKRNYYENNELLKRINQIKSNQIVVGVHIRRGDYKIFNDGKWYFDDNVYAKYMNNLRNEIKKYLHQECIFIIFSNELTTFKENDNTYISNNEWFIDQYLMSKCDFLIGPPSTFSMWANFIGKNKIYNINDDSGNIELNQFHYMLKG</sequence>
<dbReference type="KEGG" id="tpi:TREPR_2372"/>
<dbReference type="EMBL" id="CP001843">
    <property type="protein sequence ID" value="AEF83713.1"/>
    <property type="molecule type" value="Genomic_DNA"/>
</dbReference>
<dbReference type="PANTHER" id="PTHR11927:SF9">
    <property type="entry name" value="L-FUCOSYLTRANSFERASE"/>
    <property type="match status" value="1"/>
</dbReference>
<evidence type="ECO:0000313" key="3">
    <source>
        <dbReference type="EMBL" id="AEF83713.1"/>
    </source>
</evidence>
<reference evidence="4" key="1">
    <citation type="submission" date="2009-12" db="EMBL/GenBank/DDBJ databases">
        <title>Complete sequence of Treponema primitia strain ZAS-2.</title>
        <authorList>
            <person name="Tetu S.G."/>
            <person name="Matson E."/>
            <person name="Ren Q."/>
            <person name="Seshadri R."/>
            <person name="Elbourne L."/>
            <person name="Hassan K.A."/>
            <person name="Durkin A."/>
            <person name="Radune D."/>
            <person name="Mohamoud Y."/>
            <person name="Shay R."/>
            <person name="Jin S."/>
            <person name="Zhang X."/>
            <person name="Lucey K."/>
            <person name="Ballor N.R."/>
            <person name="Ottesen E."/>
            <person name="Rosenthal R."/>
            <person name="Allen A."/>
            <person name="Leadbetter J.R."/>
            <person name="Paulsen I.T."/>
        </authorList>
    </citation>
    <scope>NUCLEOTIDE SEQUENCE [LARGE SCALE GENOMIC DNA]</scope>
    <source>
        <strain evidence="4">ATCC BAA-887 / DSM 12427 / ZAS-2</strain>
    </source>
</reference>
<reference evidence="3 4" key="2">
    <citation type="journal article" date="2011" name="ISME J.">
        <title>RNA-seq reveals cooperative metabolic interactions between two termite-gut spirochete species in co-culture.</title>
        <authorList>
            <person name="Rosenthal A.Z."/>
            <person name="Matson E.G."/>
            <person name="Eldar A."/>
            <person name="Leadbetter J.R."/>
        </authorList>
    </citation>
    <scope>NUCLEOTIDE SEQUENCE [LARGE SCALE GENOMIC DNA]</scope>
    <source>
        <strain evidence="4">ATCC BAA-887 / DSM 12427 / ZAS-2</strain>
    </source>
</reference>
<dbReference type="HOGENOM" id="CLU_081836_0_0_12"/>
<evidence type="ECO:0000313" key="4">
    <source>
        <dbReference type="Proteomes" id="UP000009223"/>
    </source>
</evidence>
<name>F5YHK7_TREPZ</name>
<organism evidence="3 4">
    <name type="scientific">Treponema primitia (strain ATCC BAA-887 / DSM 12427 / ZAS-2)</name>
    <dbReference type="NCBI Taxonomy" id="545694"/>
    <lineage>
        <taxon>Bacteria</taxon>
        <taxon>Pseudomonadati</taxon>
        <taxon>Spirochaetota</taxon>
        <taxon>Spirochaetia</taxon>
        <taxon>Spirochaetales</taxon>
        <taxon>Treponemataceae</taxon>
        <taxon>Treponema</taxon>
    </lineage>
</organism>
<dbReference type="RefSeq" id="WP_015707832.1">
    <property type="nucleotide sequence ID" value="NC_015578.1"/>
</dbReference>
<keyword evidence="4" id="KW-1185">Reference proteome</keyword>
<proteinExistence type="predicted"/>
<accession>F5YHK7</accession>
<dbReference type="Pfam" id="PF01531">
    <property type="entry name" value="Glyco_transf_11"/>
    <property type="match status" value="1"/>
</dbReference>